<organism evidence="1 2">
    <name type="scientific">Streptomyces viridochromogenes</name>
    <dbReference type="NCBI Taxonomy" id="1938"/>
    <lineage>
        <taxon>Bacteria</taxon>
        <taxon>Bacillati</taxon>
        <taxon>Actinomycetota</taxon>
        <taxon>Actinomycetes</taxon>
        <taxon>Kitasatosporales</taxon>
        <taxon>Streptomycetaceae</taxon>
        <taxon>Streptomyces</taxon>
    </lineage>
</organism>
<evidence type="ECO:0000313" key="1">
    <source>
        <dbReference type="EMBL" id="KMS67022.1"/>
    </source>
</evidence>
<dbReference type="PATRIC" id="fig|1938.3.peg.1197"/>
<dbReference type="AlphaFoldDB" id="A0A0J7YUC9"/>
<evidence type="ECO:0000313" key="2">
    <source>
        <dbReference type="Proteomes" id="UP000037432"/>
    </source>
</evidence>
<reference evidence="1 2" key="1">
    <citation type="submission" date="2015-06" db="EMBL/GenBank/DDBJ databases">
        <authorList>
            <person name="Ju K.-S."/>
            <person name="Doroghazi J.R."/>
            <person name="Metcalf W.W."/>
        </authorList>
    </citation>
    <scope>NUCLEOTIDE SEQUENCE [LARGE SCALE GENOMIC DNA]</scope>
    <source>
        <strain evidence="1 2">NRRL 3414</strain>
    </source>
</reference>
<proteinExistence type="predicted"/>
<protein>
    <submittedName>
        <fullName evidence="1">Uncharacterized protein</fullName>
    </submittedName>
</protein>
<sequence>MDALREAGRALQDGRWLIRPPDLAAANMLGDQLWVPYRDVLEAEEPDPDRVRERLEAVPAACAAALEVPGIEDRFAELLRMVPQALAEAEQEQAVQLLGQFGVLVHVIGNGPAVS</sequence>
<dbReference type="EMBL" id="LFNT01000122">
    <property type="protein sequence ID" value="KMS67022.1"/>
    <property type="molecule type" value="Genomic_DNA"/>
</dbReference>
<name>A0A0J7YUC9_STRVR</name>
<accession>A0A0J7YUC9</accession>
<dbReference type="Proteomes" id="UP000037432">
    <property type="component" value="Unassembled WGS sequence"/>
</dbReference>
<comment type="caution">
    <text evidence="1">The sequence shown here is derived from an EMBL/GenBank/DDBJ whole genome shotgun (WGS) entry which is preliminary data.</text>
</comment>
<gene>
    <name evidence="1" type="ORF">ACM01_44230</name>
</gene>